<feature type="transmembrane region" description="Helical" evidence="1">
    <location>
        <begin position="76"/>
        <end position="93"/>
    </location>
</feature>
<dbReference type="Proteomes" id="UP000286287">
    <property type="component" value="Unassembled WGS sequence"/>
</dbReference>
<evidence type="ECO:0000313" key="2">
    <source>
        <dbReference type="EMBL" id="RJF68973.1"/>
    </source>
</evidence>
<feature type="transmembrane region" description="Helical" evidence="1">
    <location>
        <begin position="6"/>
        <end position="26"/>
    </location>
</feature>
<gene>
    <name evidence="2" type="ORF">D3875_21835</name>
</gene>
<keyword evidence="1" id="KW-0472">Membrane</keyword>
<feature type="transmembrane region" description="Helical" evidence="1">
    <location>
        <begin position="375"/>
        <end position="401"/>
    </location>
</feature>
<feature type="transmembrane region" description="Helical" evidence="1">
    <location>
        <begin position="345"/>
        <end position="363"/>
    </location>
</feature>
<dbReference type="OrthoDB" id="8229713at2"/>
<organism evidence="2 3">
    <name type="scientific">Deinococcus cavernae</name>
    <dbReference type="NCBI Taxonomy" id="2320857"/>
    <lineage>
        <taxon>Bacteria</taxon>
        <taxon>Thermotogati</taxon>
        <taxon>Deinococcota</taxon>
        <taxon>Deinococci</taxon>
        <taxon>Deinococcales</taxon>
        <taxon>Deinococcaceae</taxon>
        <taxon>Deinococcus</taxon>
    </lineage>
</organism>
<dbReference type="EMBL" id="QYUJ01000030">
    <property type="protein sequence ID" value="RJF68973.1"/>
    <property type="molecule type" value="Genomic_DNA"/>
</dbReference>
<comment type="caution">
    <text evidence="2">The sequence shown here is derived from an EMBL/GenBank/DDBJ whole genome shotgun (WGS) entry which is preliminary data.</text>
</comment>
<keyword evidence="1" id="KW-0812">Transmembrane</keyword>
<feature type="transmembrane region" description="Helical" evidence="1">
    <location>
        <begin position="33"/>
        <end position="56"/>
    </location>
</feature>
<feature type="transmembrane region" description="Helical" evidence="1">
    <location>
        <begin position="218"/>
        <end position="239"/>
    </location>
</feature>
<evidence type="ECO:0008006" key="4">
    <source>
        <dbReference type="Google" id="ProtNLM"/>
    </source>
</evidence>
<keyword evidence="1" id="KW-1133">Transmembrane helix</keyword>
<feature type="transmembrane region" description="Helical" evidence="1">
    <location>
        <begin position="147"/>
        <end position="169"/>
    </location>
</feature>
<sequence>MSLEFLKILVVAWATLWVGVGVVRLARGRFSSIYVVMIVFYVLFIVPLLLDVTMGLPEYRNQPGFLLSFEDPAVNPIYLGYMAFIAPLWVLGARQSKRTLAAPRLTFKVLLPLGAVLLGPLGLLLAYPEAMDYVTHYGHSLSIDVNPALSGLISGVTVLSVLAAIGFIILAKRTWYTTVGLMPMVTLSVWMNGKRAIIAIFLVMFLVTLLYKRAIRRFALVGMPVALMAGFMLFSSYYLGNIRSNYDEVYKSPTEIYTNNRIDFGRDDVTKMTIYAELNPDIMRILEYRGQSFLFNLMPWIPRAVWPNKPLPYAQYVTSAMLITPPQLRGWGMTTSLLEEAIANFSWWGMLIGPLMILGICNYGDRPRRNDASIFTVIVASLLLAVHAVAFYPIIAAYTLYVVHLNRRISREMRREREQKRWDALNDLTLERREFPRSSGMY</sequence>
<dbReference type="AlphaFoldDB" id="A0A418UZR7"/>
<accession>A0A418UZR7</accession>
<protein>
    <recommendedName>
        <fullName evidence="4">Oligosaccharide repeat unit polymerase</fullName>
    </recommendedName>
</protein>
<feature type="transmembrane region" description="Helical" evidence="1">
    <location>
        <begin position="105"/>
        <end position="127"/>
    </location>
</feature>
<evidence type="ECO:0000313" key="3">
    <source>
        <dbReference type="Proteomes" id="UP000286287"/>
    </source>
</evidence>
<name>A0A418UZR7_9DEIO</name>
<proteinExistence type="predicted"/>
<feature type="transmembrane region" description="Helical" evidence="1">
    <location>
        <begin position="196"/>
        <end position="211"/>
    </location>
</feature>
<reference evidence="2 3" key="1">
    <citation type="submission" date="2018-09" db="EMBL/GenBank/DDBJ databases">
        <authorList>
            <person name="Zhu H."/>
        </authorList>
    </citation>
    <scope>NUCLEOTIDE SEQUENCE [LARGE SCALE GENOMIC DNA]</scope>
    <source>
        <strain evidence="2 3">K2S05-167</strain>
    </source>
</reference>
<dbReference type="RefSeq" id="WP_119766837.1">
    <property type="nucleotide sequence ID" value="NZ_QYUJ01000030.1"/>
</dbReference>
<keyword evidence="3" id="KW-1185">Reference proteome</keyword>
<evidence type="ECO:0000256" key="1">
    <source>
        <dbReference type="SAM" id="Phobius"/>
    </source>
</evidence>